<name>A0A517PBB8_9PLAN</name>
<keyword evidence="2" id="KW-0378">Hydrolase</keyword>
<dbReference type="CDD" id="cd00845">
    <property type="entry name" value="MPP_UshA_N_like"/>
    <property type="match status" value="1"/>
</dbReference>
<proteinExistence type="inferred from homology"/>
<dbReference type="InterPro" id="IPR036907">
    <property type="entry name" value="5'-Nucleotdase_C_sf"/>
</dbReference>
<evidence type="ECO:0000256" key="2">
    <source>
        <dbReference type="RuleBase" id="RU362119"/>
    </source>
</evidence>
<comment type="similarity">
    <text evidence="2">Belongs to the 5'-nucleotidase family.</text>
</comment>
<dbReference type="Gene3D" id="3.60.21.10">
    <property type="match status" value="1"/>
</dbReference>
<dbReference type="AlphaFoldDB" id="A0A517PBB8"/>
<feature type="signal peptide" evidence="2">
    <location>
        <begin position="1"/>
        <end position="35"/>
    </location>
</feature>
<dbReference type="InterPro" id="IPR006179">
    <property type="entry name" value="5_nucleotidase/apyrase"/>
</dbReference>
<dbReference type="GO" id="GO:0000166">
    <property type="term" value="F:nucleotide binding"/>
    <property type="evidence" value="ECO:0007669"/>
    <property type="project" value="UniProtKB-KW"/>
</dbReference>
<reference evidence="5 6" key="1">
    <citation type="submission" date="2019-02" db="EMBL/GenBank/DDBJ databases">
        <title>Deep-cultivation of Planctomycetes and their phenomic and genomic characterization uncovers novel biology.</title>
        <authorList>
            <person name="Wiegand S."/>
            <person name="Jogler M."/>
            <person name="Boedeker C."/>
            <person name="Pinto D."/>
            <person name="Vollmers J."/>
            <person name="Rivas-Marin E."/>
            <person name="Kohn T."/>
            <person name="Peeters S.H."/>
            <person name="Heuer A."/>
            <person name="Rast P."/>
            <person name="Oberbeckmann S."/>
            <person name="Bunk B."/>
            <person name="Jeske O."/>
            <person name="Meyerdierks A."/>
            <person name="Storesund J.E."/>
            <person name="Kallscheuer N."/>
            <person name="Luecker S."/>
            <person name="Lage O.M."/>
            <person name="Pohl T."/>
            <person name="Merkel B.J."/>
            <person name="Hornburger P."/>
            <person name="Mueller R.-W."/>
            <person name="Bruemmer F."/>
            <person name="Labrenz M."/>
            <person name="Spormann A.M."/>
            <person name="Op den Camp H."/>
            <person name="Overmann J."/>
            <person name="Amann R."/>
            <person name="Jetten M.S.M."/>
            <person name="Mascher T."/>
            <person name="Medema M.H."/>
            <person name="Devos D.P."/>
            <person name="Kaster A.-K."/>
            <person name="Ovreas L."/>
            <person name="Rohde M."/>
            <person name="Galperin M.Y."/>
            <person name="Jogler C."/>
        </authorList>
    </citation>
    <scope>NUCLEOTIDE SEQUENCE [LARGE SCALE GENOMIC DNA]</scope>
    <source>
        <strain evidence="5 6">CA12</strain>
    </source>
</reference>
<evidence type="ECO:0000259" key="4">
    <source>
        <dbReference type="Pfam" id="PF02872"/>
    </source>
</evidence>
<keyword evidence="1 2" id="KW-0732">Signal</keyword>
<keyword evidence="6" id="KW-1185">Reference proteome</keyword>
<feature type="domain" description="Calcineurin-like phosphoesterase" evidence="3">
    <location>
        <begin position="54"/>
        <end position="275"/>
    </location>
</feature>
<dbReference type="InterPro" id="IPR029052">
    <property type="entry name" value="Metallo-depent_PP-like"/>
</dbReference>
<accession>A0A517PBB8</accession>
<dbReference type="PRINTS" id="PR01607">
    <property type="entry name" value="APYRASEFAMLY"/>
</dbReference>
<keyword evidence="2" id="KW-0547">Nucleotide-binding</keyword>
<dbReference type="Gene3D" id="3.90.780.10">
    <property type="entry name" value="5'-Nucleotidase, C-terminal domain"/>
    <property type="match status" value="1"/>
</dbReference>
<dbReference type="InterPro" id="IPR004843">
    <property type="entry name" value="Calcineurin-like_PHP"/>
</dbReference>
<evidence type="ECO:0000259" key="3">
    <source>
        <dbReference type="Pfam" id="PF00149"/>
    </source>
</evidence>
<dbReference type="RefSeq" id="WP_145359565.1">
    <property type="nucleotide sequence ID" value="NZ_CP036265.1"/>
</dbReference>
<dbReference type="Pfam" id="PF00149">
    <property type="entry name" value="Metallophos"/>
    <property type="match status" value="1"/>
</dbReference>
<dbReference type="Pfam" id="PF02872">
    <property type="entry name" value="5_nucleotid_C"/>
    <property type="match status" value="1"/>
</dbReference>
<evidence type="ECO:0000313" key="6">
    <source>
        <dbReference type="Proteomes" id="UP000318741"/>
    </source>
</evidence>
<evidence type="ECO:0000256" key="1">
    <source>
        <dbReference type="ARBA" id="ARBA00022729"/>
    </source>
</evidence>
<gene>
    <name evidence="5" type="primary">yfkN_1</name>
    <name evidence="5" type="ORF">CA12_27720</name>
</gene>
<feature type="domain" description="5'-Nucleotidase C-terminal" evidence="4">
    <location>
        <begin position="352"/>
        <end position="505"/>
    </location>
</feature>
<protein>
    <submittedName>
        <fullName evidence="5">Trifunctional nucleotide phosphoesterase protein YfkN</fullName>
    </submittedName>
</protein>
<feature type="chain" id="PRO_5022252070" evidence="2">
    <location>
        <begin position="36"/>
        <end position="554"/>
    </location>
</feature>
<dbReference type="GO" id="GO:0016787">
    <property type="term" value="F:hydrolase activity"/>
    <property type="evidence" value="ECO:0007669"/>
    <property type="project" value="UniProtKB-KW"/>
</dbReference>
<dbReference type="KEGG" id="acaf:CA12_27720"/>
<dbReference type="OrthoDB" id="9793179at2"/>
<dbReference type="PANTHER" id="PTHR11575">
    <property type="entry name" value="5'-NUCLEOTIDASE-RELATED"/>
    <property type="match status" value="1"/>
</dbReference>
<dbReference type="SUPFAM" id="SSF55816">
    <property type="entry name" value="5'-nucleotidase (syn. UDP-sugar hydrolase), C-terminal domain"/>
    <property type="match status" value="1"/>
</dbReference>
<dbReference type="EMBL" id="CP036265">
    <property type="protein sequence ID" value="QDT16666.1"/>
    <property type="molecule type" value="Genomic_DNA"/>
</dbReference>
<dbReference type="PANTHER" id="PTHR11575:SF24">
    <property type="entry name" value="5'-NUCLEOTIDASE"/>
    <property type="match status" value="1"/>
</dbReference>
<dbReference type="PROSITE" id="PS51318">
    <property type="entry name" value="TAT"/>
    <property type="match status" value="1"/>
</dbReference>
<dbReference type="SUPFAM" id="SSF56300">
    <property type="entry name" value="Metallo-dependent phosphatases"/>
    <property type="match status" value="1"/>
</dbReference>
<sequence precursor="true">MPNTSQARRRFLAALSAAAAQAPLAVAGAAMPAPAASGAAARPRRDRYVTLLYVNDSHGRHTGLAVEPGDATSQTGDPGRDWVEFERSGVIGGFARLATAAKRVRSRRPDEPVLLLHGGDTFSDDLLGNLTGGEAVVRLMNAVGFDFMALGNHDFDYGVEHTRSLQRLAEFPMRAANVTQSGKPFLGEPYKIFDAGGVRVATLALGYHNTPWTASDKLIEGLAFGDGVEAARKLVPRLRERADAVVVVSHQGPPMDAKLAQEVPGIDLILAAHSHDWPRPPRRVNGVPTVQALSDGLVLADVRLRVSPAGKVALDRADYEPLWADRFEEDAEIAALVEELRSPHRDALEEVVGRTSDRIGRQYASPSPFDHLVGRILMEEFDCQAAILPGVGYGVSLPKGDVTRERLYTLLPHPAKAVVVEMGGQAVLETLAQSAFNQNPPEPHLKVGGVVQTPGIGWRIDLTKPIGARVSDVTIAGRPVEPGASYRIATHSGPAGGVHRYQAVATAKRLAEPDVRVNELVERRLRAAGVVSAPDAGGACTLIPAPNDNPRVSP</sequence>
<dbReference type="InterPro" id="IPR006311">
    <property type="entry name" value="TAT_signal"/>
</dbReference>
<evidence type="ECO:0000313" key="5">
    <source>
        <dbReference type="EMBL" id="QDT16666.1"/>
    </source>
</evidence>
<organism evidence="5 6">
    <name type="scientific">Alienimonas californiensis</name>
    <dbReference type="NCBI Taxonomy" id="2527989"/>
    <lineage>
        <taxon>Bacteria</taxon>
        <taxon>Pseudomonadati</taxon>
        <taxon>Planctomycetota</taxon>
        <taxon>Planctomycetia</taxon>
        <taxon>Planctomycetales</taxon>
        <taxon>Planctomycetaceae</taxon>
        <taxon>Alienimonas</taxon>
    </lineage>
</organism>
<dbReference type="Proteomes" id="UP000318741">
    <property type="component" value="Chromosome"/>
</dbReference>
<dbReference type="InterPro" id="IPR008334">
    <property type="entry name" value="5'-Nucleotdase_C"/>
</dbReference>
<dbReference type="GO" id="GO:0009166">
    <property type="term" value="P:nucleotide catabolic process"/>
    <property type="evidence" value="ECO:0007669"/>
    <property type="project" value="InterPro"/>
</dbReference>